<reference evidence="1" key="1">
    <citation type="submission" date="2023-03" db="EMBL/GenBank/DDBJ databases">
        <title>Massive genome expansion in bonnet fungi (Mycena s.s.) driven by repeated elements and novel gene families across ecological guilds.</title>
        <authorList>
            <consortium name="Lawrence Berkeley National Laboratory"/>
            <person name="Harder C.B."/>
            <person name="Miyauchi S."/>
            <person name="Viragh M."/>
            <person name="Kuo A."/>
            <person name="Thoen E."/>
            <person name="Andreopoulos B."/>
            <person name="Lu D."/>
            <person name="Skrede I."/>
            <person name="Drula E."/>
            <person name="Henrissat B."/>
            <person name="Morin E."/>
            <person name="Kohler A."/>
            <person name="Barry K."/>
            <person name="LaButti K."/>
            <person name="Morin E."/>
            <person name="Salamov A."/>
            <person name="Lipzen A."/>
            <person name="Mereny Z."/>
            <person name="Hegedus B."/>
            <person name="Baldrian P."/>
            <person name="Stursova M."/>
            <person name="Weitz H."/>
            <person name="Taylor A."/>
            <person name="Grigoriev I.V."/>
            <person name="Nagy L.G."/>
            <person name="Martin F."/>
            <person name="Kauserud H."/>
        </authorList>
    </citation>
    <scope>NUCLEOTIDE SEQUENCE</scope>
    <source>
        <strain evidence="1">CBHHK067</strain>
    </source>
</reference>
<protein>
    <submittedName>
        <fullName evidence="1">Uncharacterized protein</fullName>
    </submittedName>
</protein>
<dbReference type="Proteomes" id="UP001221757">
    <property type="component" value="Unassembled WGS sequence"/>
</dbReference>
<accession>A0AAD7DHK6</accession>
<name>A0AAD7DHK6_MYCRO</name>
<sequence length="311" mass="35223">MLPFSSPLLHTLKLNVQYFSHDEEAFPFSAYPDLIAAINTIHLPVLTTLALSEDFDTEEGRGEDSFFSSDFSAFLARHPTLLDLTLNVSGTNLTNDISFLPLLRSFKGSFQDSAIICGGRRQLHKLVVTFLHPFTSFDRPSFHTFPLPSQLSLTHLHVTAVDTRGEVLKTIDELSSGSFAHLVVSFPNVTHLDVRINGLITEYCRDLTLLTKLQSVRFVEYRKTRRVGTAQELFPPTDYDEAFGTFLPFLPQLAWIEICMLVDKLEGREEYSDSEFNSDEEYDLMGERPHMQADYCFTVIRKNGGVNAQIL</sequence>
<proteinExistence type="predicted"/>
<dbReference type="SUPFAM" id="SSF52047">
    <property type="entry name" value="RNI-like"/>
    <property type="match status" value="1"/>
</dbReference>
<organism evidence="1 2">
    <name type="scientific">Mycena rosella</name>
    <name type="common">Pink bonnet</name>
    <name type="synonym">Agaricus rosellus</name>
    <dbReference type="NCBI Taxonomy" id="1033263"/>
    <lineage>
        <taxon>Eukaryota</taxon>
        <taxon>Fungi</taxon>
        <taxon>Dikarya</taxon>
        <taxon>Basidiomycota</taxon>
        <taxon>Agaricomycotina</taxon>
        <taxon>Agaricomycetes</taxon>
        <taxon>Agaricomycetidae</taxon>
        <taxon>Agaricales</taxon>
        <taxon>Marasmiineae</taxon>
        <taxon>Mycenaceae</taxon>
        <taxon>Mycena</taxon>
    </lineage>
</organism>
<evidence type="ECO:0000313" key="2">
    <source>
        <dbReference type="Proteomes" id="UP001221757"/>
    </source>
</evidence>
<dbReference type="EMBL" id="JARKIE010000069">
    <property type="protein sequence ID" value="KAJ7689770.1"/>
    <property type="molecule type" value="Genomic_DNA"/>
</dbReference>
<keyword evidence="2" id="KW-1185">Reference proteome</keyword>
<dbReference type="AlphaFoldDB" id="A0AAD7DHK6"/>
<comment type="caution">
    <text evidence="1">The sequence shown here is derived from an EMBL/GenBank/DDBJ whole genome shotgun (WGS) entry which is preliminary data.</text>
</comment>
<evidence type="ECO:0000313" key="1">
    <source>
        <dbReference type="EMBL" id="KAJ7689770.1"/>
    </source>
</evidence>
<gene>
    <name evidence="1" type="ORF">B0H17DRAFT_601908</name>
</gene>